<reference evidence="1" key="1">
    <citation type="submission" date="2021-06" db="EMBL/GenBank/DDBJ databases">
        <authorList>
            <person name="Kallberg Y."/>
            <person name="Tangrot J."/>
            <person name="Rosling A."/>
        </authorList>
    </citation>
    <scope>NUCLEOTIDE SEQUENCE</scope>
    <source>
        <strain evidence="1">FL130A</strain>
    </source>
</reference>
<proteinExistence type="predicted"/>
<protein>
    <submittedName>
        <fullName evidence="1">4418_t:CDS:1</fullName>
    </submittedName>
</protein>
<dbReference type="Proteomes" id="UP000789508">
    <property type="component" value="Unassembled WGS sequence"/>
</dbReference>
<accession>A0A9N8YXE8</accession>
<keyword evidence="2" id="KW-1185">Reference proteome</keyword>
<name>A0A9N8YXE8_9GLOM</name>
<sequence>MEATEDVDFDKDVKKQTKENADLGTYLAFLIDCFLTFTRREFLHSEIDKAPSVAKVEMIVYYLNIGCKIYFFWDVEKNDDDDGGKEAPLEKKEESIISGEKKLEWGEKFKNRRQSR</sequence>
<evidence type="ECO:0000313" key="2">
    <source>
        <dbReference type="Proteomes" id="UP000789508"/>
    </source>
</evidence>
<evidence type="ECO:0000313" key="1">
    <source>
        <dbReference type="EMBL" id="CAG8454210.1"/>
    </source>
</evidence>
<dbReference type="AlphaFoldDB" id="A0A9N8YXE8"/>
<gene>
    <name evidence="1" type="ORF">ALEPTO_LOCUS1184</name>
</gene>
<organism evidence="1 2">
    <name type="scientific">Ambispora leptoticha</name>
    <dbReference type="NCBI Taxonomy" id="144679"/>
    <lineage>
        <taxon>Eukaryota</taxon>
        <taxon>Fungi</taxon>
        <taxon>Fungi incertae sedis</taxon>
        <taxon>Mucoromycota</taxon>
        <taxon>Glomeromycotina</taxon>
        <taxon>Glomeromycetes</taxon>
        <taxon>Archaeosporales</taxon>
        <taxon>Ambisporaceae</taxon>
        <taxon>Ambispora</taxon>
    </lineage>
</organism>
<dbReference type="EMBL" id="CAJVPS010000118">
    <property type="protein sequence ID" value="CAG8454210.1"/>
    <property type="molecule type" value="Genomic_DNA"/>
</dbReference>
<comment type="caution">
    <text evidence="1">The sequence shown here is derived from an EMBL/GenBank/DDBJ whole genome shotgun (WGS) entry which is preliminary data.</text>
</comment>